<protein>
    <submittedName>
        <fullName evidence="1">Uncharacterized protein</fullName>
    </submittedName>
</protein>
<sequence length="62" mass="7092">MLPETQAIEGLNWNRLVLQASFMNSLNLKTLPFWFCSRAIPSERLLFRAGEHLRDFSSGGSH</sequence>
<proteinExistence type="predicted"/>
<reference evidence="1" key="1">
    <citation type="submission" date="2023-10" db="EMBL/GenBank/DDBJ databases">
        <authorList>
            <person name="Domelevo Entfellner J.-B."/>
        </authorList>
    </citation>
    <scope>NUCLEOTIDE SEQUENCE</scope>
</reference>
<keyword evidence="2" id="KW-1185">Reference proteome</keyword>
<accession>A0AA86RZK0</accession>
<evidence type="ECO:0000313" key="1">
    <source>
        <dbReference type="EMBL" id="CAJ1933341.1"/>
    </source>
</evidence>
<dbReference type="Gramene" id="rna-AYBTSS11_LOCUS6295">
    <property type="protein sequence ID" value="CAJ1933341.1"/>
    <property type="gene ID" value="gene-AYBTSS11_LOCUS6295"/>
</dbReference>
<gene>
    <name evidence="1" type="ORF">AYBTSS11_LOCUS6295</name>
</gene>
<name>A0AA86RZK0_9FABA</name>
<evidence type="ECO:0000313" key="2">
    <source>
        <dbReference type="Proteomes" id="UP001189624"/>
    </source>
</evidence>
<dbReference type="EMBL" id="OY731399">
    <property type="protein sequence ID" value="CAJ1933341.1"/>
    <property type="molecule type" value="Genomic_DNA"/>
</dbReference>
<organism evidence="1 2">
    <name type="scientific">Sphenostylis stenocarpa</name>
    <dbReference type="NCBI Taxonomy" id="92480"/>
    <lineage>
        <taxon>Eukaryota</taxon>
        <taxon>Viridiplantae</taxon>
        <taxon>Streptophyta</taxon>
        <taxon>Embryophyta</taxon>
        <taxon>Tracheophyta</taxon>
        <taxon>Spermatophyta</taxon>
        <taxon>Magnoliopsida</taxon>
        <taxon>eudicotyledons</taxon>
        <taxon>Gunneridae</taxon>
        <taxon>Pentapetalae</taxon>
        <taxon>rosids</taxon>
        <taxon>fabids</taxon>
        <taxon>Fabales</taxon>
        <taxon>Fabaceae</taxon>
        <taxon>Papilionoideae</taxon>
        <taxon>50 kb inversion clade</taxon>
        <taxon>NPAAA clade</taxon>
        <taxon>indigoferoid/millettioid clade</taxon>
        <taxon>Phaseoleae</taxon>
        <taxon>Sphenostylis</taxon>
    </lineage>
</organism>
<dbReference type="Proteomes" id="UP001189624">
    <property type="component" value="Chromosome 2"/>
</dbReference>
<dbReference type="AlphaFoldDB" id="A0AA86RZK0"/>